<dbReference type="RefSeq" id="YP_009295338.1">
    <property type="nucleotide sequence ID" value="NC_031161.1"/>
</dbReference>
<dbReference type="Gene3D" id="3.40.50.720">
    <property type="entry name" value="NAD(P)-binding Rossmann-like Domain"/>
    <property type="match status" value="1"/>
</dbReference>
<dbReference type="PANTHER" id="PTHR47128:SF2">
    <property type="entry name" value="PROTEIN HIGH CHLOROPHYLL FLUORESCENCE PHENOTYPE 244, CHLOROPLASTIC"/>
    <property type="match status" value="1"/>
</dbReference>
<reference evidence="6" key="1">
    <citation type="journal article" date="2016" name="Mitochondrial DNA Part B Resour">
        <title>Organellar genome analysis of the marine red alga Dasya binghamiae (Dasyaceae, Rhodophyta) reveals an uncharacteristic florideophyte mitogenome structure.</title>
        <authorList>
            <person name="Tamayo D.A."/>
            <person name="Hughey J.R."/>
        </authorList>
    </citation>
    <scope>NUCLEOTIDE SEQUENCE</scope>
</reference>
<evidence type="ECO:0000259" key="5">
    <source>
        <dbReference type="Pfam" id="PF05368"/>
    </source>
</evidence>
<keyword evidence="2" id="KW-0602">Photosynthesis</keyword>
<dbReference type="InterPro" id="IPR008030">
    <property type="entry name" value="NmrA-like"/>
</dbReference>
<dbReference type="GO" id="GO:0009523">
    <property type="term" value="C:photosystem II"/>
    <property type="evidence" value="ECO:0007669"/>
    <property type="project" value="UniProtKB-KW"/>
</dbReference>
<dbReference type="CDD" id="cd05243">
    <property type="entry name" value="SDR_a5"/>
    <property type="match status" value="1"/>
</dbReference>
<dbReference type="PANTHER" id="PTHR47128">
    <property type="match status" value="1"/>
</dbReference>
<gene>
    <name evidence="6" type="primary">ycf39</name>
</gene>
<organism evidence="6">
    <name type="scientific">Dasya binghamiae</name>
    <dbReference type="NCBI Taxonomy" id="1896963"/>
    <lineage>
        <taxon>Eukaryota</taxon>
        <taxon>Rhodophyta</taxon>
        <taxon>Florideophyceae</taxon>
        <taxon>Rhodymeniophycidae</taxon>
        <taxon>Ceramiales</taxon>
        <taxon>Dasyaceae</taxon>
        <taxon>Dasya</taxon>
    </lineage>
</organism>
<dbReference type="GeneID" id="29071622"/>
<dbReference type="GO" id="GO:0015979">
    <property type="term" value="P:photosynthesis"/>
    <property type="evidence" value="ECO:0007669"/>
    <property type="project" value="UniProtKB-KW"/>
</dbReference>
<dbReference type="Pfam" id="PF05368">
    <property type="entry name" value="NmrA"/>
    <property type="match status" value="1"/>
</dbReference>
<evidence type="ECO:0000256" key="2">
    <source>
        <dbReference type="ARBA" id="ARBA00022531"/>
    </source>
</evidence>
<dbReference type="GO" id="GO:0009536">
    <property type="term" value="C:plastid"/>
    <property type="evidence" value="ECO:0007669"/>
    <property type="project" value="UniProtKB-SubCell"/>
</dbReference>
<sequence>MSLLVIGSTGTLGRQIVRRALNEGFQVKCLVRNFRKASFLKEWGAELVYGDLTLPETIPMSLYGITAIIDSSTARANNLCNAQQIDLFGKYILIESAKKAKIQHYIFFSILNAHKYDNIPLINLKLLIEDRIIQSTLPYTIFNISGFFQGLINQYAVPILEKKTVWITGESKSIAYINTQDVAQLAIKSLSIVQSKNKSFPLVGNKGWTSNDIINLCERKSGKIANITKIPVNFLKTLRQITQLFQWSWNISERLAFIEVLSQGDDFITSMNDVWTVFQVPKNEIESLENYFQEYFQKIMNKLKQLNYQIVDEEKINDESDF</sequence>
<keyword evidence="4" id="KW-0604">Photosystem II</keyword>
<dbReference type="InterPro" id="IPR036291">
    <property type="entry name" value="NAD(P)-bd_dom_sf"/>
</dbReference>
<evidence type="ECO:0000256" key="1">
    <source>
        <dbReference type="ARBA" id="ARBA00004474"/>
    </source>
</evidence>
<feature type="domain" description="NmrA-like" evidence="5">
    <location>
        <begin position="3"/>
        <end position="242"/>
    </location>
</feature>
<name>A0A1C8XS85_9FLOR</name>
<dbReference type="EMBL" id="KX247284">
    <property type="protein sequence ID" value="AOH77350.1"/>
    <property type="molecule type" value="Genomic_DNA"/>
</dbReference>
<evidence type="ECO:0000256" key="4">
    <source>
        <dbReference type="ARBA" id="ARBA00023276"/>
    </source>
</evidence>
<protein>
    <submittedName>
        <fullName evidence="6">Ycf39</fullName>
    </submittedName>
</protein>
<dbReference type="SUPFAM" id="SSF51735">
    <property type="entry name" value="NAD(P)-binding Rossmann-fold domains"/>
    <property type="match status" value="1"/>
</dbReference>
<comment type="subcellular location">
    <subcellularLocation>
        <location evidence="1">Plastid</location>
    </subcellularLocation>
</comment>
<dbReference type="AlphaFoldDB" id="A0A1C8XS85"/>
<proteinExistence type="predicted"/>
<dbReference type="InterPro" id="IPR044256">
    <property type="entry name" value="HCF244-like"/>
</dbReference>
<geneLocation type="plastid" evidence="6"/>
<evidence type="ECO:0000256" key="3">
    <source>
        <dbReference type="ARBA" id="ARBA00022640"/>
    </source>
</evidence>
<accession>A0A1C8XS85</accession>
<evidence type="ECO:0000313" key="6">
    <source>
        <dbReference type="EMBL" id="AOH77350.1"/>
    </source>
</evidence>
<keyword evidence="3 6" id="KW-0934">Plastid</keyword>